<keyword evidence="7 8" id="KW-0009">Actin-binding</keyword>
<evidence type="ECO:0000256" key="8">
    <source>
        <dbReference type="PROSITE-ProRule" id="PRU00782"/>
    </source>
</evidence>
<protein>
    <submittedName>
        <fullName evidence="14">CSD domain-containing protein</fullName>
    </submittedName>
</protein>
<comment type="caution">
    <text evidence="8">Lacks conserved residue(s) required for the propagation of feature annotation.</text>
</comment>
<dbReference type="PANTHER" id="PTHR13140">
    <property type="entry name" value="MYOSIN"/>
    <property type="match status" value="1"/>
</dbReference>
<evidence type="ECO:0000313" key="13">
    <source>
        <dbReference type="Proteomes" id="UP000095283"/>
    </source>
</evidence>
<dbReference type="PROSITE" id="PS51857">
    <property type="entry name" value="CSD_2"/>
    <property type="match status" value="1"/>
</dbReference>
<feature type="transmembrane region" description="Helical" evidence="10">
    <location>
        <begin position="549"/>
        <end position="569"/>
    </location>
</feature>
<feature type="compositionally biased region" description="Basic residues" evidence="9">
    <location>
        <begin position="225"/>
        <end position="240"/>
    </location>
</feature>
<dbReference type="GO" id="GO:0016459">
    <property type="term" value="C:myosin complex"/>
    <property type="evidence" value="ECO:0007669"/>
    <property type="project" value="UniProtKB-KW"/>
</dbReference>
<dbReference type="SUPFAM" id="SSF52540">
    <property type="entry name" value="P-loop containing nucleoside triphosphate hydrolases"/>
    <property type="match status" value="1"/>
</dbReference>
<evidence type="ECO:0000256" key="9">
    <source>
        <dbReference type="SAM" id="MobiDB-lite"/>
    </source>
</evidence>
<dbReference type="InterPro" id="IPR011129">
    <property type="entry name" value="CSD"/>
</dbReference>
<feature type="domain" description="CSD" evidence="12">
    <location>
        <begin position="63"/>
        <end position="132"/>
    </location>
</feature>
<keyword evidence="4" id="KW-0175">Coiled coil</keyword>
<evidence type="ECO:0000256" key="5">
    <source>
        <dbReference type="ARBA" id="ARBA00023123"/>
    </source>
</evidence>
<dbReference type="SMART" id="SM00242">
    <property type="entry name" value="MYSc"/>
    <property type="match status" value="1"/>
</dbReference>
<dbReference type="PRINTS" id="PR00050">
    <property type="entry name" value="COLDSHOCK"/>
</dbReference>
<dbReference type="SUPFAM" id="SSF50249">
    <property type="entry name" value="Nucleic acid-binding proteins"/>
    <property type="match status" value="1"/>
</dbReference>
<proteinExistence type="inferred from homology"/>
<feature type="domain" description="Myosin motor" evidence="11">
    <location>
        <begin position="591"/>
        <end position="690"/>
    </location>
</feature>
<evidence type="ECO:0000256" key="6">
    <source>
        <dbReference type="ARBA" id="ARBA00023175"/>
    </source>
</evidence>
<keyword evidence="2" id="KW-0547">Nucleotide-binding</keyword>
<name>A0A1I7WBL9_HETBA</name>
<comment type="similarity">
    <text evidence="1 8">Belongs to the TRAFAC class myosin-kinesin ATPase superfamily. Myosin family.</text>
</comment>
<evidence type="ECO:0000256" key="10">
    <source>
        <dbReference type="SAM" id="Phobius"/>
    </source>
</evidence>
<dbReference type="WBParaSite" id="Hba_02103">
    <property type="protein sequence ID" value="Hba_02103"/>
    <property type="gene ID" value="Hba_02103"/>
</dbReference>
<dbReference type="Proteomes" id="UP000095283">
    <property type="component" value="Unplaced"/>
</dbReference>
<dbReference type="InterPro" id="IPR012340">
    <property type="entry name" value="NA-bd_OB-fold"/>
</dbReference>
<reference evidence="14" key="1">
    <citation type="submission" date="2016-11" db="UniProtKB">
        <authorList>
            <consortium name="WormBaseParasite"/>
        </authorList>
    </citation>
    <scope>IDENTIFICATION</scope>
</reference>
<keyword evidence="10" id="KW-0812">Transmembrane</keyword>
<keyword evidence="5 8" id="KW-0518">Myosin</keyword>
<feature type="compositionally biased region" description="Basic and acidic residues" evidence="9">
    <location>
        <begin position="144"/>
        <end position="153"/>
    </location>
</feature>
<dbReference type="PANTHER" id="PTHR13140:SF857">
    <property type="entry name" value="MYOSIN-11"/>
    <property type="match status" value="1"/>
</dbReference>
<dbReference type="Gene3D" id="4.10.270.10">
    <property type="entry name" value="Myosin, subunit A"/>
    <property type="match status" value="1"/>
</dbReference>
<dbReference type="Pfam" id="PF00313">
    <property type="entry name" value="CSD"/>
    <property type="match status" value="1"/>
</dbReference>
<keyword evidence="6" id="KW-0505">Motor protein</keyword>
<accession>A0A1I7WBL9</accession>
<dbReference type="PROSITE" id="PS00352">
    <property type="entry name" value="CSD_1"/>
    <property type="match status" value="1"/>
</dbReference>
<dbReference type="InterPro" id="IPR019844">
    <property type="entry name" value="CSD_CS"/>
</dbReference>
<evidence type="ECO:0000313" key="14">
    <source>
        <dbReference type="WBParaSite" id="Hba_02103"/>
    </source>
</evidence>
<dbReference type="SMART" id="SM00357">
    <property type="entry name" value="CSP"/>
    <property type="match status" value="1"/>
</dbReference>
<evidence type="ECO:0000256" key="3">
    <source>
        <dbReference type="ARBA" id="ARBA00022840"/>
    </source>
</evidence>
<dbReference type="InterPro" id="IPR027417">
    <property type="entry name" value="P-loop_NTPase"/>
</dbReference>
<evidence type="ECO:0000259" key="11">
    <source>
        <dbReference type="PROSITE" id="PS51456"/>
    </source>
</evidence>
<dbReference type="InterPro" id="IPR002059">
    <property type="entry name" value="CSP_DNA-bd"/>
</dbReference>
<dbReference type="GO" id="GO:0005737">
    <property type="term" value="C:cytoplasm"/>
    <property type="evidence" value="ECO:0007669"/>
    <property type="project" value="TreeGrafter"/>
</dbReference>
<dbReference type="InterPro" id="IPR001609">
    <property type="entry name" value="Myosin_head_motor_dom-like"/>
</dbReference>
<keyword evidence="10" id="KW-1133">Transmembrane helix</keyword>
<dbReference type="PROSITE" id="PS50096">
    <property type="entry name" value="IQ"/>
    <property type="match status" value="1"/>
</dbReference>
<dbReference type="Gene3D" id="2.40.50.140">
    <property type="entry name" value="Nucleic acid-binding proteins"/>
    <property type="match status" value="1"/>
</dbReference>
<dbReference type="GO" id="GO:0000146">
    <property type="term" value="F:microfilament motor activity"/>
    <property type="evidence" value="ECO:0007669"/>
    <property type="project" value="TreeGrafter"/>
</dbReference>
<dbReference type="Gene3D" id="1.20.120.720">
    <property type="entry name" value="Myosin VI head, motor domain, U50 subdomain"/>
    <property type="match status" value="1"/>
</dbReference>
<dbReference type="CDD" id="cd04458">
    <property type="entry name" value="CSP_CDS"/>
    <property type="match status" value="1"/>
</dbReference>
<keyword evidence="13" id="KW-1185">Reference proteome</keyword>
<feature type="transmembrane region" description="Helical" evidence="10">
    <location>
        <begin position="407"/>
        <end position="427"/>
    </location>
</feature>
<dbReference type="FunFam" id="2.40.50.140:FF:000274">
    <property type="entry name" value="Mitochondrial RNA binding protein"/>
    <property type="match status" value="1"/>
</dbReference>
<dbReference type="GO" id="GO:0051015">
    <property type="term" value="F:actin filament binding"/>
    <property type="evidence" value="ECO:0007669"/>
    <property type="project" value="TreeGrafter"/>
</dbReference>
<evidence type="ECO:0000256" key="4">
    <source>
        <dbReference type="ARBA" id="ARBA00023054"/>
    </source>
</evidence>
<dbReference type="AlphaFoldDB" id="A0A1I7WBL9"/>
<evidence type="ECO:0000256" key="1">
    <source>
        <dbReference type="ARBA" id="ARBA00008314"/>
    </source>
</evidence>
<feature type="domain" description="Myosin motor" evidence="11">
    <location>
        <begin position="340"/>
        <end position="533"/>
    </location>
</feature>
<dbReference type="GO" id="GO:0003676">
    <property type="term" value="F:nucleic acid binding"/>
    <property type="evidence" value="ECO:0007669"/>
    <property type="project" value="InterPro"/>
</dbReference>
<keyword evidence="3" id="KW-0067">ATP-binding</keyword>
<sequence>MSDNKNTDVAEKQASERTEHPLIEKPVSSFYRCEILSSSYLHLCNIYGMLISHGHDEDVLAKRVSGIVKWFNVKNGYGFINRSDTNEDIFVHQTAITNNNPNKFLRSLGDGEEVRFDVVEGAKGPEASNVTGSDGGPVQGSKYAADRDSDRGARGGFRRRNFYRGGHSGEADGGDQQEEGGQRRSFRGGRGRGGGFRGRGGHNEGDGQGGENQGENGGGVDGGRGRGRRGGRGGRGRGRGRGGNGADKSSLNTGMLVKRDGKSEELDILRFYFVPYFFPNYYKLIKRNIFSGYLLDTNERQRVNPPKYDKCEDMANMSCLNEASVLHNLKQRYFSNLIYFKGKKRKEMPPHIFAVTDEAYRSLLQDREDQSILCTRGGSLLSIWIHHRIDLLVWLFDCIFKSILQSLGIFLVIAILRVVSAVMLFGNLEFTQESKNSDQAVLVNDGVAQKICILLGLNLCDLMRAFLKPKIKIQRDHVHRSQSEEQARFAVEAIAKACYERLFRWLVQRLNKSLDRTRQHAVSFVGILDMAGFVILCCFKGILSFIWHHFVYNAVLSGNYIGCLLRIILSFAVSDMCSMGATEVGDTAVFGRHGSLNPHLILDQLRCNGVLEGIRICRQGFPNRLPFQEFRQRYERLLTPDAIPHGFMDGKEAVRRIVEALEIQPSLYRIGQSKIFFRTGVLAELETSRDEKLADLIVLFQARCRGVLARRHFTRRREQAAAIRILQRNGMFRDFLQFLKFVCFSETAYYFYMNKERLLF</sequence>
<dbReference type="Gene3D" id="3.40.850.10">
    <property type="entry name" value="Kinesin motor domain"/>
    <property type="match status" value="2"/>
</dbReference>
<dbReference type="PROSITE" id="PS51456">
    <property type="entry name" value="MYOSIN_MOTOR"/>
    <property type="match status" value="2"/>
</dbReference>
<feature type="region of interest" description="Disordered" evidence="9">
    <location>
        <begin position="122"/>
        <end position="254"/>
    </location>
</feature>
<dbReference type="InterPro" id="IPR036961">
    <property type="entry name" value="Kinesin_motor_dom_sf"/>
</dbReference>
<dbReference type="Pfam" id="PF00063">
    <property type="entry name" value="Myosin_head"/>
    <property type="match status" value="3"/>
</dbReference>
<evidence type="ECO:0000256" key="2">
    <source>
        <dbReference type="ARBA" id="ARBA00022741"/>
    </source>
</evidence>
<dbReference type="Gene3D" id="3.30.70.1590">
    <property type="match status" value="1"/>
</dbReference>
<organism evidence="13 14">
    <name type="scientific">Heterorhabditis bacteriophora</name>
    <name type="common">Entomopathogenic nematode worm</name>
    <dbReference type="NCBI Taxonomy" id="37862"/>
    <lineage>
        <taxon>Eukaryota</taxon>
        <taxon>Metazoa</taxon>
        <taxon>Ecdysozoa</taxon>
        <taxon>Nematoda</taxon>
        <taxon>Chromadorea</taxon>
        <taxon>Rhabditida</taxon>
        <taxon>Rhabditina</taxon>
        <taxon>Rhabditomorpha</taxon>
        <taxon>Strongyloidea</taxon>
        <taxon>Heterorhabditidae</taxon>
        <taxon>Heterorhabditis</taxon>
    </lineage>
</organism>
<keyword evidence="10" id="KW-0472">Membrane</keyword>
<evidence type="ECO:0000256" key="7">
    <source>
        <dbReference type="ARBA" id="ARBA00023203"/>
    </source>
</evidence>
<feature type="compositionally biased region" description="Gly residues" evidence="9">
    <location>
        <begin position="206"/>
        <end position="222"/>
    </location>
</feature>
<feature type="transmembrane region" description="Helical" evidence="10">
    <location>
        <begin position="521"/>
        <end position="543"/>
    </location>
</feature>
<dbReference type="GO" id="GO:0007015">
    <property type="term" value="P:actin filament organization"/>
    <property type="evidence" value="ECO:0007669"/>
    <property type="project" value="TreeGrafter"/>
</dbReference>
<evidence type="ECO:0000259" key="12">
    <source>
        <dbReference type="PROSITE" id="PS51857"/>
    </source>
</evidence>
<dbReference type="GO" id="GO:0005524">
    <property type="term" value="F:ATP binding"/>
    <property type="evidence" value="ECO:0007669"/>
    <property type="project" value="UniProtKB-KW"/>
</dbReference>
<dbReference type="GO" id="GO:0016020">
    <property type="term" value="C:membrane"/>
    <property type="evidence" value="ECO:0007669"/>
    <property type="project" value="TreeGrafter"/>
</dbReference>